<feature type="domain" description="Neprosin PEP catalytic" evidence="2">
    <location>
        <begin position="49"/>
        <end position="318"/>
    </location>
</feature>
<dbReference type="InterPro" id="IPR053168">
    <property type="entry name" value="Glutamic_endopeptidase"/>
</dbReference>
<evidence type="ECO:0000259" key="2">
    <source>
        <dbReference type="PROSITE" id="PS52045"/>
    </source>
</evidence>
<keyword evidence="1" id="KW-0732">Signal</keyword>
<proteinExistence type="predicted"/>
<feature type="chain" id="PRO_5042919295" description="Neprosin PEP catalytic domain-containing protein" evidence="1">
    <location>
        <begin position="20"/>
        <end position="319"/>
    </location>
</feature>
<dbReference type="InterPro" id="IPR004314">
    <property type="entry name" value="Neprosin"/>
</dbReference>
<organism evidence="3 4">
    <name type="scientific">Psophocarpus tetragonolobus</name>
    <name type="common">Winged bean</name>
    <name type="synonym">Dolichos tetragonolobus</name>
    <dbReference type="NCBI Taxonomy" id="3891"/>
    <lineage>
        <taxon>Eukaryota</taxon>
        <taxon>Viridiplantae</taxon>
        <taxon>Streptophyta</taxon>
        <taxon>Embryophyta</taxon>
        <taxon>Tracheophyta</taxon>
        <taxon>Spermatophyta</taxon>
        <taxon>Magnoliopsida</taxon>
        <taxon>eudicotyledons</taxon>
        <taxon>Gunneridae</taxon>
        <taxon>Pentapetalae</taxon>
        <taxon>rosids</taxon>
        <taxon>fabids</taxon>
        <taxon>Fabales</taxon>
        <taxon>Fabaceae</taxon>
        <taxon>Papilionoideae</taxon>
        <taxon>50 kb inversion clade</taxon>
        <taxon>NPAAA clade</taxon>
        <taxon>indigoferoid/millettioid clade</taxon>
        <taxon>Phaseoleae</taxon>
        <taxon>Psophocarpus</taxon>
    </lineage>
</organism>
<reference evidence="3 4" key="1">
    <citation type="submission" date="2024-01" db="EMBL/GenBank/DDBJ databases">
        <title>The genomes of 5 underutilized Papilionoideae crops provide insights into root nodulation and disease resistanc.</title>
        <authorList>
            <person name="Jiang F."/>
        </authorList>
    </citation>
    <scope>NUCLEOTIDE SEQUENCE [LARGE SCALE GENOMIC DNA]</scope>
    <source>
        <strain evidence="3">DUOXIRENSHENG_FW03</strain>
        <tissue evidence="3">Leaves</tissue>
    </source>
</reference>
<dbReference type="AlphaFoldDB" id="A0AAN9XRD5"/>
<name>A0AAN9XRD5_PSOTE</name>
<dbReference type="EMBL" id="JAYMYS010000002">
    <property type="protein sequence ID" value="KAK7405487.1"/>
    <property type="molecule type" value="Genomic_DNA"/>
</dbReference>
<sequence>MMNLLLFVLCLVTINPSHSVDGVQDTLKEDLEFDRQLKLINKPPIKSIQTKFGYIVDCIDIKKQPAFDHPLLKNHKLQRKPSFQKSNEKASLKNSPDGILLGLEKDECPEGTVPIRRTTKDDLIRTKSLNHSMLVESLMQSVPGLHIDNFKKTGCINMLCPGFVQVSKGTYLGLRINQTSIYGGPSYEYPISITQDESSKNWWLVMGNVPFGYYPKELFSNLTSAERVGFGGRTRTAPNTPSPQMGSGYFPDSHHTSHACYFREIRYHNASRIDLGPKDYGIDTFTDNSNCFGVEYRGDLYGGIEYISQFGGPGGNCGI</sequence>
<feature type="signal peptide" evidence="1">
    <location>
        <begin position="1"/>
        <end position="19"/>
    </location>
</feature>
<dbReference type="PANTHER" id="PTHR31589:SF223">
    <property type="entry name" value="PROTEIN, PUTATIVE (DUF239)-RELATED"/>
    <property type="match status" value="1"/>
</dbReference>
<gene>
    <name evidence="3" type="ORF">VNO78_06830</name>
</gene>
<dbReference type="PROSITE" id="PS52045">
    <property type="entry name" value="NEPROSIN_PEP_CD"/>
    <property type="match status" value="1"/>
</dbReference>
<protein>
    <recommendedName>
        <fullName evidence="2">Neprosin PEP catalytic domain-containing protein</fullName>
    </recommendedName>
</protein>
<comment type="caution">
    <text evidence="3">The sequence shown here is derived from an EMBL/GenBank/DDBJ whole genome shotgun (WGS) entry which is preliminary data.</text>
</comment>
<dbReference type="PANTHER" id="PTHR31589">
    <property type="entry name" value="PROTEIN, PUTATIVE (DUF239)-RELATED-RELATED"/>
    <property type="match status" value="1"/>
</dbReference>
<evidence type="ECO:0000256" key="1">
    <source>
        <dbReference type="SAM" id="SignalP"/>
    </source>
</evidence>
<dbReference type="Pfam" id="PF14365">
    <property type="entry name" value="Neprosin_AP"/>
    <property type="match status" value="1"/>
</dbReference>
<keyword evidence="4" id="KW-1185">Reference proteome</keyword>
<evidence type="ECO:0000313" key="4">
    <source>
        <dbReference type="Proteomes" id="UP001386955"/>
    </source>
</evidence>
<accession>A0AAN9XRD5</accession>
<dbReference type="Proteomes" id="UP001386955">
    <property type="component" value="Unassembled WGS sequence"/>
</dbReference>
<dbReference type="Pfam" id="PF03080">
    <property type="entry name" value="Neprosin"/>
    <property type="match status" value="1"/>
</dbReference>
<evidence type="ECO:0000313" key="3">
    <source>
        <dbReference type="EMBL" id="KAK7405487.1"/>
    </source>
</evidence>
<dbReference type="InterPro" id="IPR025521">
    <property type="entry name" value="Neprosin_propep"/>
</dbReference>